<evidence type="ECO:0000313" key="4">
    <source>
        <dbReference type="EMBL" id="REK71628.1"/>
    </source>
</evidence>
<dbReference type="OrthoDB" id="881297at2"/>
<dbReference type="EMBL" id="QUBQ01000005">
    <property type="protein sequence ID" value="REK71628.1"/>
    <property type="molecule type" value="Genomic_DNA"/>
</dbReference>
<dbReference type="Proteomes" id="UP000261905">
    <property type="component" value="Unassembled WGS sequence"/>
</dbReference>
<keyword evidence="5" id="KW-1185">Reference proteome</keyword>
<sequence length="222" mass="25905">MATEYERKAQMISKINDEIVKNGFKSLTMDNMSKIMGISRGKLYQYFASKDEVIEAVVARYIRFIEEKSMIGQPDNHQGYVDEFVSIFFQNIILASSASDVFVNDLKEIYPDLYHSFTESMTKRQAAIENFYDAGITHNVFNQGMNTRLLHLQDQTMLSLIVLPAFLFKHRLEPAQVMRDYLHLRVTAVIAPPYQHLVNQEHVDAQIKHLDEKFRRVMWMTT</sequence>
<organism evidence="4 5">
    <name type="scientific">Paenibacillus paeoniae</name>
    <dbReference type="NCBI Taxonomy" id="2292705"/>
    <lineage>
        <taxon>Bacteria</taxon>
        <taxon>Bacillati</taxon>
        <taxon>Bacillota</taxon>
        <taxon>Bacilli</taxon>
        <taxon>Bacillales</taxon>
        <taxon>Paenibacillaceae</taxon>
        <taxon>Paenibacillus</taxon>
    </lineage>
</organism>
<dbReference type="RefSeq" id="WP_116048960.1">
    <property type="nucleotide sequence ID" value="NZ_QUBQ01000005.1"/>
</dbReference>
<dbReference type="Gene3D" id="1.10.357.10">
    <property type="entry name" value="Tetracycline Repressor, domain 2"/>
    <property type="match status" value="1"/>
</dbReference>
<evidence type="ECO:0000256" key="2">
    <source>
        <dbReference type="PROSITE-ProRule" id="PRU00335"/>
    </source>
</evidence>
<reference evidence="4 5" key="1">
    <citation type="submission" date="2018-08" db="EMBL/GenBank/DDBJ databases">
        <title>Paenibacillus sp. M4BSY-1, whole genome shotgun sequence.</title>
        <authorList>
            <person name="Tuo L."/>
        </authorList>
    </citation>
    <scope>NUCLEOTIDE SEQUENCE [LARGE SCALE GENOMIC DNA]</scope>
    <source>
        <strain evidence="4 5">M4BSY-1</strain>
    </source>
</reference>
<accession>A0A371P7Y1</accession>
<dbReference type="InterPro" id="IPR001647">
    <property type="entry name" value="HTH_TetR"/>
</dbReference>
<dbReference type="SUPFAM" id="SSF46689">
    <property type="entry name" value="Homeodomain-like"/>
    <property type="match status" value="1"/>
</dbReference>
<dbReference type="PROSITE" id="PS50977">
    <property type="entry name" value="HTH_TETR_2"/>
    <property type="match status" value="1"/>
</dbReference>
<name>A0A371P7Y1_9BACL</name>
<evidence type="ECO:0000256" key="1">
    <source>
        <dbReference type="ARBA" id="ARBA00023125"/>
    </source>
</evidence>
<dbReference type="GO" id="GO:0003677">
    <property type="term" value="F:DNA binding"/>
    <property type="evidence" value="ECO:0007669"/>
    <property type="project" value="UniProtKB-UniRule"/>
</dbReference>
<dbReference type="PROSITE" id="PS01081">
    <property type="entry name" value="HTH_TETR_1"/>
    <property type="match status" value="1"/>
</dbReference>
<comment type="caution">
    <text evidence="4">The sequence shown here is derived from an EMBL/GenBank/DDBJ whole genome shotgun (WGS) entry which is preliminary data.</text>
</comment>
<dbReference type="Pfam" id="PF00440">
    <property type="entry name" value="TetR_N"/>
    <property type="match status" value="1"/>
</dbReference>
<keyword evidence="1 2" id="KW-0238">DNA-binding</keyword>
<dbReference type="InterPro" id="IPR009057">
    <property type="entry name" value="Homeodomain-like_sf"/>
</dbReference>
<gene>
    <name evidence="4" type="ORF">DX130_21825</name>
</gene>
<evidence type="ECO:0000259" key="3">
    <source>
        <dbReference type="PROSITE" id="PS50977"/>
    </source>
</evidence>
<evidence type="ECO:0000313" key="5">
    <source>
        <dbReference type="Proteomes" id="UP000261905"/>
    </source>
</evidence>
<feature type="DNA-binding region" description="H-T-H motif" evidence="2">
    <location>
        <begin position="28"/>
        <end position="47"/>
    </location>
</feature>
<dbReference type="AlphaFoldDB" id="A0A371P7Y1"/>
<protein>
    <submittedName>
        <fullName evidence="4">TetR/AcrR family transcriptional regulator</fullName>
    </submittedName>
</protein>
<feature type="domain" description="HTH tetR-type" evidence="3">
    <location>
        <begin position="5"/>
        <end position="65"/>
    </location>
</feature>
<proteinExistence type="predicted"/>
<dbReference type="InterPro" id="IPR023772">
    <property type="entry name" value="DNA-bd_HTH_TetR-type_CS"/>
</dbReference>